<accession>A0A6H0ZYH4</accession>
<dbReference type="EMBL" id="CP050899">
    <property type="protein sequence ID" value="QIX25054.1"/>
    <property type="molecule type" value="Genomic_DNA"/>
</dbReference>
<dbReference type="Proteomes" id="UP000500870">
    <property type="component" value="Chromosome 3"/>
</dbReference>
<organism evidence="2 3">
    <name type="scientific">Agrobacterium pusense</name>
    <dbReference type="NCBI Taxonomy" id="648995"/>
    <lineage>
        <taxon>Bacteria</taxon>
        <taxon>Pseudomonadati</taxon>
        <taxon>Pseudomonadota</taxon>
        <taxon>Alphaproteobacteria</taxon>
        <taxon>Hyphomicrobiales</taxon>
        <taxon>Rhizobiaceae</taxon>
        <taxon>Rhizobium/Agrobacterium group</taxon>
        <taxon>Agrobacterium</taxon>
    </lineage>
</organism>
<sequence length="143" mass="16421">MAENTNMQISRAPKMEWNLNTIIQIITLIGMVGGGIAIWVDKSRDIEELQGWRTNHEQMHKERLVEVKSIEARADERFKNIEADVRRLNGKTENLDYRLTSSEQAVSGMASTVKEIQSQLSQQSGDLREIKVILQRMEKGQRP</sequence>
<keyword evidence="1" id="KW-0812">Transmembrane</keyword>
<dbReference type="AlphaFoldDB" id="A0A6H0ZYH4"/>
<evidence type="ECO:0000313" key="2">
    <source>
        <dbReference type="EMBL" id="QIX25054.1"/>
    </source>
</evidence>
<name>A0A6H0ZYH4_9HYPH</name>
<reference evidence="2 3" key="1">
    <citation type="submission" date="2020-04" db="EMBL/GenBank/DDBJ databases">
        <title>FDA dAtabase for Regulatory Grade micrObial Sequences (FDA-ARGOS): Supporting development and validation of Infectious Disease Dx tests.</title>
        <authorList>
            <person name="Sciortino C."/>
            <person name="Tallon L."/>
            <person name="Sadzewicz L."/>
            <person name="Vavikolanu K."/>
            <person name="Mehta A."/>
            <person name="Aluvathingal J."/>
            <person name="Nadendla S."/>
            <person name="Nandy P."/>
            <person name="Geyer C."/>
            <person name="Yan Y."/>
            <person name="Sichtig H."/>
        </authorList>
    </citation>
    <scope>NUCLEOTIDE SEQUENCE [LARGE SCALE GENOMIC DNA]</scope>
    <source>
        <strain evidence="2 3">FDAARGOS_633</strain>
    </source>
</reference>
<keyword evidence="1" id="KW-1133">Transmembrane helix</keyword>
<proteinExistence type="predicted"/>
<keyword evidence="1" id="KW-0472">Membrane</keyword>
<protein>
    <submittedName>
        <fullName evidence="2">Uncharacterized protein</fullName>
    </submittedName>
</protein>
<evidence type="ECO:0000313" key="3">
    <source>
        <dbReference type="Proteomes" id="UP000500870"/>
    </source>
</evidence>
<evidence type="ECO:0000256" key="1">
    <source>
        <dbReference type="SAM" id="Phobius"/>
    </source>
</evidence>
<gene>
    <name evidence="2" type="ORF">FOB41_21190</name>
</gene>
<dbReference type="Gene3D" id="1.20.5.340">
    <property type="match status" value="1"/>
</dbReference>
<feature type="transmembrane region" description="Helical" evidence="1">
    <location>
        <begin position="21"/>
        <end position="40"/>
    </location>
</feature>